<dbReference type="RefSeq" id="WP_097799183.1">
    <property type="nucleotide sequence ID" value="NZ_CP025570.1"/>
</dbReference>
<evidence type="ECO:0000313" key="2">
    <source>
        <dbReference type="EMBL" id="AZZ39914.1"/>
    </source>
</evidence>
<sequence>MDCITLVADDGADLDVLVWEPPGEPRGVVQIVVGMCEYAARYDEFARRLAADGWLVVAGENRGEGPRALVAGELGQLPDRGFHQLLDDMSTVIDHFRTGPHPLPWVLVGHSMGSFLARMMAARRGREIAALVLVGTGGSLGPVESVGIGIAEVEVALGGEDRPSRLMNRLTFGTFNAGFRPARTRFDWLSRDHAMVDRYLADPLCNYICSAGFYRELLILMRSANSVDVLRATPPQLPVGLFSGAADPVGSAGRGVHQVARRLRDSGVRRVDVVLYPQGRHEILNDINRGQVHDEICRWIDETVGVTV</sequence>
<reference evidence="3" key="1">
    <citation type="submission" date="2017-12" db="EMBL/GenBank/DDBJ databases">
        <title>Whole genome sequencing of Acidipropionibacterium jensenii strains JS279 and JS280.</title>
        <authorList>
            <person name="Deptula P."/>
            <person name="Laine P."/>
            <person name="Smolander O.-P."/>
            <person name="Paulin L."/>
            <person name="Auvinen P."/>
            <person name="Varmanen P."/>
        </authorList>
    </citation>
    <scope>NUCLEOTIDE SEQUENCE [LARGE SCALE GENOMIC DNA]</scope>
    <source>
        <strain evidence="3">JS280</strain>
    </source>
</reference>
<dbReference type="GO" id="GO:0016787">
    <property type="term" value="F:hydrolase activity"/>
    <property type="evidence" value="ECO:0007669"/>
    <property type="project" value="UniProtKB-KW"/>
</dbReference>
<evidence type="ECO:0000313" key="3">
    <source>
        <dbReference type="Proteomes" id="UP000285875"/>
    </source>
</evidence>
<dbReference type="InterPro" id="IPR029058">
    <property type="entry name" value="AB_hydrolase_fold"/>
</dbReference>
<dbReference type="Pfam" id="PF12146">
    <property type="entry name" value="Hydrolase_4"/>
    <property type="match status" value="1"/>
</dbReference>
<proteinExistence type="predicted"/>
<dbReference type="PANTHER" id="PTHR11614">
    <property type="entry name" value="PHOSPHOLIPASE-RELATED"/>
    <property type="match status" value="1"/>
</dbReference>
<dbReference type="Gene3D" id="3.40.50.1820">
    <property type="entry name" value="alpha/beta hydrolase"/>
    <property type="match status" value="1"/>
</dbReference>
<name>A0A3Q9UK76_9ACTN</name>
<dbReference type="InterPro" id="IPR051044">
    <property type="entry name" value="MAG_DAG_Lipase"/>
</dbReference>
<dbReference type="EMBL" id="CP025570">
    <property type="protein sequence ID" value="AZZ39914.1"/>
    <property type="molecule type" value="Genomic_DNA"/>
</dbReference>
<keyword evidence="2" id="KW-0378">Hydrolase</keyword>
<dbReference type="KEGG" id="aji:C0Z10_09285"/>
<protein>
    <submittedName>
        <fullName evidence="2">Alpha/beta hydrolase</fullName>
    </submittedName>
</protein>
<gene>
    <name evidence="2" type="ORF">C0Z10_09285</name>
</gene>
<organism evidence="2 3">
    <name type="scientific">Acidipropionibacterium jensenii</name>
    <dbReference type="NCBI Taxonomy" id="1749"/>
    <lineage>
        <taxon>Bacteria</taxon>
        <taxon>Bacillati</taxon>
        <taxon>Actinomycetota</taxon>
        <taxon>Actinomycetes</taxon>
        <taxon>Propionibacteriales</taxon>
        <taxon>Propionibacteriaceae</taxon>
        <taxon>Acidipropionibacterium</taxon>
    </lineage>
</organism>
<dbReference type="AlphaFoldDB" id="A0A3Q9UK76"/>
<dbReference type="InterPro" id="IPR022742">
    <property type="entry name" value="Hydrolase_4"/>
</dbReference>
<dbReference type="Proteomes" id="UP000285875">
    <property type="component" value="Chromosome"/>
</dbReference>
<evidence type="ECO:0000259" key="1">
    <source>
        <dbReference type="Pfam" id="PF12146"/>
    </source>
</evidence>
<dbReference type="SUPFAM" id="SSF53474">
    <property type="entry name" value="alpha/beta-Hydrolases"/>
    <property type="match status" value="1"/>
</dbReference>
<accession>A0A3Q9UK76</accession>
<feature type="domain" description="Serine aminopeptidase S33" evidence="1">
    <location>
        <begin position="24"/>
        <end position="287"/>
    </location>
</feature>